<dbReference type="EC" id="2.7.6.3" evidence="3"/>
<keyword evidence="15" id="KW-1185">Reference proteome</keyword>
<organism evidence="14 15">
    <name type="scientific">Shimia thalassica</name>
    <dbReference type="NCBI Taxonomy" id="1715693"/>
    <lineage>
        <taxon>Bacteria</taxon>
        <taxon>Pseudomonadati</taxon>
        <taxon>Pseudomonadota</taxon>
        <taxon>Alphaproteobacteria</taxon>
        <taxon>Rhodobacterales</taxon>
        <taxon>Roseobacteraceae</taxon>
    </lineage>
</organism>
<evidence type="ECO:0000256" key="8">
    <source>
        <dbReference type="ARBA" id="ARBA00022840"/>
    </source>
</evidence>
<dbReference type="GO" id="GO:0046654">
    <property type="term" value="P:tetrahydrofolate biosynthetic process"/>
    <property type="evidence" value="ECO:0007669"/>
    <property type="project" value="UniProtKB-UniPathway"/>
</dbReference>
<dbReference type="RefSeq" id="WP_058311079.1">
    <property type="nucleotide sequence ID" value="NZ_CYTW01000001.1"/>
</dbReference>
<dbReference type="NCBIfam" id="TIGR01498">
    <property type="entry name" value="folK"/>
    <property type="match status" value="1"/>
</dbReference>
<dbReference type="PANTHER" id="PTHR43071:SF1">
    <property type="entry name" value="2-AMINO-4-HYDROXY-6-HYDROXYMETHYLDIHYDROPTERIDINE PYROPHOSPHOKINASE"/>
    <property type="match status" value="1"/>
</dbReference>
<keyword evidence="5 14" id="KW-0808">Transferase</keyword>
<dbReference type="InterPro" id="IPR035907">
    <property type="entry name" value="Hppk_sf"/>
</dbReference>
<evidence type="ECO:0000259" key="13">
    <source>
        <dbReference type="Pfam" id="PF01288"/>
    </source>
</evidence>
<keyword evidence="7 14" id="KW-0418">Kinase</keyword>
<dbReference type="PANTHER" id="PTHR43071">
    <property type="entry name" value="2-AMINO-4-HYDROXY-6-HYDROXYMETHYLDIHYDROPTERIDINE PYROPHOSPHOKINASE"/>
    <property type="match status" value="1"/>
</dbReference>
<name>A0A0P1ICK3_9RHOB</name>
<evidence type="ECO:0000256" key="1">
    <source>
        <dbReference type="ARBA" id="ARBA00005051"/>
    </source>
</evidence>
<accession>A0A0P1ICK3</accession>
<dbReference type="STRING" id="1715693.PH7735_00204"/>
<evidence type="ECO:0000256" key="12">
    <source>
        <dbReference type="ARBA" id="ARBA00033413"/>
    </source>
</evidence>
<evidence type="ECO:0000313" key="14">
    <source>
        <dbReference type="EMBL" id="CUJ82904.1"/>
    </source>
</evidence>
<evidence type="ECO:0000256" key="11">
    <source>
        <dbReference type="ARBA" id="ARBA00029766"/>
    </source>
</evidence>
<sequence length="192" mass="21360">MEVNKKVNNIWLLALGGNLPSHEGDPLLTLNSACKTLNRDNLRLCKVSRFYETPCFPAGAGPDYVNAAVTVESPLSASEMLRVLHEIEAEFGRERDQRWGMRTLDIDLIGGGDLVLPDLETHAEWMSLPAEEQVRKTPDQLILPHPRLQDRAFVLVPLNDVAPDWKHPVLGLTVSQMLAALPESDRKAVIPL</sequence>
<dbReference type="GeneID" id="83879303"/>
<dbReference type="InterPro" id="IPR000550">
    <property type="entry name" value="Hppk"/>
</dbReference>
<dbReference type="AlphaFoldDB" id="A0A0P1ICK3"/>
<evidence type="ECO:0000256" key="9">
    <source>
        <dbReference type="ARBA" id="ARBA00022909"/>
    </source>
</evidence>
<evidence type="ECO:0000256" key="6">
    <source>
        <dbReference type="ARBA" id="ARBA00022741"/>
    </source>
</evidence>
<dbReference type="GO" id="GO:0005524">
    <property type="term" value="F:ATP binding"/>
    <property type="evidence" value="ECO:0007669"/>
    <property type="project" value="UniProtKB-KW"/>
</dbReference>
<dbReference type="UniPathway" id="UPA00077">
    <property type="reaction ID" value="UER00155"/>
</dbReference>
<dbReference type="EMBL" id="CYTW01000001">
    <property type="protein sequence ID" value="CUJ82904.1"/>
    <property type="molecule type" value="Genomic_DNA"/>
</dbReference>
<dbReference type="GO" id="GO:0003848">
    <property type="term" value="F:2-amino-4-hydroxy-6-hydroxymethyldihydropteridine diphosphokinase activity"/>
    <property type="evidence" value="ECO:0007669"/>
    <property type="project" value="UniProtKB-EC"/>
</dbReference>
<dbReference type="GO" id="GO:0016301">
    <property type="term" value="F:kinase activity"/>
    <property type="evidence" value="ECO:0007669"/>
    <property type="project" value="UniProtKB-KW"/>
</dbReference>
<protein>
    <recommendedName>
        <fullName evidence="4">2-amino-4-hydroxy-6-hydroxymethyldihydropteridine pyrophosphokinase</fullName>
        <ecNumber evidence="3">2.7.6.3</ecNumber>
    </recommendedName>
    <alternativeName>
        <fullName evidence="11">6-hydroxymethyl-7,8-dihydropterin pyrophosphokinase</fullName>
    </alternativeName>
    <alternativeName>
        <fullName evidence="12">7,8-dihydro-6-hydroxymethylpterin-pyrophosphokinase</fullName>
    </alternativeName>
</protein>
<comment type="similarity">
    <text evidence="2">Belongs to the HPPK family.</text>
</comment>
<keyword evidence="6" id="KW-0547">Nucleotide-binding</keyword>
<evidence type="ECO:0000256" key="10">
    <source>
        <dbReference type="ARBA" id="ARBA00029409"/>
    </source>
</evidence>
<evidence type="ECO:0000256" key="3">
    <source>
        <dbReference type="ARBA" id="ARBA00013253"/>
    </source>
</evidence>
<evidence type="ECO:0000313" key="15">
    <source>
        <dbReference type="Proteomes" id="UP000051870"/>
    </source>
</evidence>
<keyword evidence="8" id="KW-0067">ATP-binding</keyword>
<proteinExistence type="inferred from homology"/>
<gene>
    <name evidence="14" type="primary">folK</name>
    <name evidence="14" type="ORF">PH7735_00204</name>
</gene>
<dbReference type="GO" id="GO:0046656">
    <property type="term" value="P:folic acid biosynthetic process"/>
    <property type="evidence" value="ECO:0007669"/>
    <property type="project" value="UniProtKB-KW"/>
</dbReference>
<reference evidence="15" key="1">
    <citation type="submission" date="2015-09" db="EMBL/GenBank/DDBJ databases">
        <authorList>
            <person name="Rodrigo-Torres Lidia"/>
            <person name="Arahal R.David."/>
        </authorList>
    </citation>
    <scope>NUCLEOTIDE SEQUENCE [LARGE SCALE GENOMIC DNA]</scope>
    <source>
        <strain evidence="15">CECT 7735</strain>
    </source>
</reference>
<dbReference type="Pfam" id="PF01288">
    <property type="entry name" value="HPPK"/>
    <property type="match status" value="1"/>
</dbReference>
<evidence type="ECO:0000256" key="4">
    <source>
        <dbReference type="ARBA" id="ARBA00016218"/>
    </source>
</evidence>
<evidence type="ECO:0000256" key="2">
    <source>
        <dbReference type="ARBA" id="ARBA00005810"/>
    </source>
</evidence>
<feature type="domain" description="7,8-dihydro-6-hydroxymethylpterin-pyrophosphokinase" evidence="13">
    <location>
        <begin position="13"/>
        <end position="163"/>
    </location>
</feature>
<evidence type="ECO:0000256" key="5">
    <source>
        <dbReference type="ARBA" id="ARBA00022679"/>
    </source>
</evidence>
<keyword evidence="9" id="KW-0289">Folate biosynthesis</keyword>
<comment type="pathway">
    <text evidence="1">Cofactor biosynthesis; tetrahydrofolate biosynthesis; 2-amino-4-hydroxy-6-hydroxymethyl-7,8-dihydropteridine diphosphate from 7,8-dihydroneopterin triphosphate: step 4/4.</text>
</comment>
<evidence type="ECO:0000256" key="7">
    <source>
        <dbReference type="ARBA" id="ARBA00022777"/>
    </source>
</evidence>
<dbReference type="CDD" id="cd00483">
    <property type="entry name" value="HPPK"/>
    <property type="match status" value="1"/>
</dbReference>
<dbReference type="Gene3D" id="3.30.70.560">
    <property type="entry name" value="7,8-Dihydro-6-hydroxymethylpterin-pyrophosphokinase HPPK"/>
    <property type="match status" value="1"/>
</dbReference>
<dbReference type="Proteomes" id="UP000051870">
    <property type="component" value="Unassembled WGS sequence"/>
</dbReference>
<dbReference type="SUPFAM" id="SSF55083">
    <property type="entry name" value="6-hydroxymethyl-7,8-dihydropterin pyrophosphokinase, HPPK"/>
    <property type="match status" value="1"/>
</dbReference>
<comment type="function">
    <text evidence="10">Catalyzes the transfer of pyrophosphate from adenosine triphosphate (ATP) to 6-hydroxymethyl-7,8-dihydropterin, an enzymatic step in folate biosynthesis pathway.</text>
</comment>